<feature type="signal peptide" evidence="1">
    <location>
        <begin position="1"/>
        <end position="24"/>
    </location>
</feature>
<accession>A0A1T4ME23</accession>
<sequence length="561" mass="60394">MKTKINLICCCAAFASLSLLTNCAEEEHVAPTAHRAGITSLTAYFTSGEYKDKVAKEWIINSNEEKTDYVIPIPYYYPEESDNSTADALKAMKVTAKLENNCSINPGLTLLDLTKKNAFTYTDPYGNERHITISGQQTRSNKCAIKSFMVNGSIPAVIDETNKSVSVITLDDLSHATAEAVLDAHATISPDPKDVHNFNTPVPFTVTADNGVDKAVYQVVKRIPTKISVGYTVGSEKELFSHDLRLLGITQTQENMHPTLAVIGKHVVLNVGDGSAPIYFLKATGSKVGTINLGSANATGAITSDHANHMLICNLADDGQTLKIYKTGSVTGAPTPFITYHNSLGVTLGARLSVQGDLNHDAVLVATPLNTKKVVRWKITNGTVGAPEVLELGINPWGGMGGNAKVVAADAQGNAGCVADYYADGANQMYYLADWQTPTNLVKGESWGHTSAALDMCTFNHNRYLVNFKIGYWPTWGLPGTVYLFDAANLNSVTGEDKSSATLRYALGIKDYCEGNMASPGDYGFGDVLITPADDGYFAHIFYVSNTHLSFGGIQIDCIQK</sequence>
<dbReference type="RefSeq" id="WP_025070011.1">
    <property type="nucleotide sequence ID" value="NZ_FUXK01000006.1"/>
</dbReference>
<keyword evidence="1" id="KW-0732">Signal</keyword>
<feature type="chain" id="PRO_5010525523" description="DUF5018 domain-containing protein" evidence="1">
    <location>
        <begin position="25"/>
        <end position="561"/>
    </location>
</feature>
<dbReference type="EMBL" id="FUXK01000006">
    <property type="protein sequence ID" value="SJZ65192.1"/>
    <property type="molecule type" value="Genomic_DNA"/>
</dbReference>
<feature type="domain" description="DUF5018" evidence="2">
    <location>
        <begin position="15"/>
        <end position="358"/>
    </location>
</feature>
<dbReference type="Gene3D" id="2.60.40.2340">
    <property type="match status" value="1"/>
</dbReference>
<evidence type="ECO:0000313" key="3">
    <source>
        <dbReference type="EMBL" id="SJZ65192.1"/>
    </source>
</evidence>
<dbReference type="Proteomes" id="UP000190065">
    <property type="component" value="Unassembled WGS sequence"/>
</dbReference>
<evidence type="ECO:0000256" key="1">
    <source>
        <dbReference type="SAM" id="SignalP"/>
    </source>
</evidence>
<dbReference type="InterPro" id="IPR032186">
    <property type="entry name" value="DUF5018"/>
</dbReference>
<gene>
    <name evidence="3" type="ORF">SAMN02745202_00716</name>
</gene>
<dbReference type="AlphaFoldDB" id="A0A1T4ME23"/>
<organism evidence="3 4">
    <name type="scientific">Segatella oulorum</name>
    <dbReference type="NCBI Taxonomy" id="28136"/>
    <lineage>
        <taxon>Bacteria</taxon>
        <taxon>Pseudomonadati</taxon>
        <taxon>Bacteroidota</taxon>
        <taxon>Bacteroidia</taxon>
        <taxon>Bacteroidales</taxon>
        <taxon>Prevotellaceae</taxon>
        <taxon>Segatella</taxon>
    </lineage>
</organism>
<name>A0A1T4ME23_9BACT</name>
<protein>
    <recommendedName>
        <fullName evidence="2">DUF5018 domain-containing protein</fullName>
    </recommendedName>
</protein>
<proteinExistence type="predicted"/>
<evidence type="ECO:0000259" key="2">
    <source>
        <dbReference type="Pfam" id="PF16410"/>
    </source>
</evidence>
<dbReference type="STRING" id="28136.SAMN02745202_00716"/>
<evidence type="ECO:0000313" key="4">
    <source>
        <dbReference type="Proteomes" id="UP000190065"/>
    </source>
</evidence>
<dbReference type="eggNOG" id="ENOG502Z8DV">
    <property type="taxonomic scope" value="Bacteria"/>
</dbReference>
<dbReference type="Pfam" id="PF16410">
    <property type="entry name" value="DUF5018"/>
    <property type="match status" value="1"/>
</dbReference>
<reference evidence="3 4" key="1">
    <citation type="submission" date="2017-02" db="EMBL/GenBank/DDBJ databases">
        <authorList>
            <person name="Peterson S.W."/>
        </authorList>
    </citation>
    <scope>NUCLEOTIDE SEQUENCE [LARGE SCALE GENOMIC DNA]</scope>
    <source>
        <strain evidence="3 4">ATCC 43324</strain>
    </source>
</reference>